<keyword evidence="2" id="KW-1185">Reference proteome</keyword>
<dbReference type="OrthoDB" id="2670091at2759"/>
<dbReference type="Proteomes" id="UP000765509">
    <property type="component" value="Unassembled WGS sequence"/>
</dbReference>
<protein>
    <submittedName>
        <fullName evidence="1">Uncharacterized protein</fullName>
    </submittedName>
</protein>
<comment type="caution">
    <text evidence="1">The sequence shown here is derived from an EMBL/GenBank/DDBJ whole genome shotgun (WGS) entry which is preliminary data.</text>
</comment>
<name>A0A9Q3IMR4_9BASI</name>
<accession>A0A9Q3IMR4</accession>
<reference evidence="1" key="1">
    <citation type="submission" date="2021-03" db="EMBL/GenBank/DDBJ databases">
        <title>Draft genome sequence of rust myrtle Austropuccinia psidii MF-1, a brazilian biotype.</title>
        <authorList>
            <person name="Quecine M.C."/>
            <person name="Pachon D.M.R."/>
            <person name="Bonatelli M.L."/>
            <person name="Correr F.H."/>
            <person name="Franceschini L.M."/>
            <person name="Leite T.F."/>
            <person name="Margarido G.R.A."/>
            <person name="Almeida C.A."/>
            <person name="Ferrarezi J.A."/>
            <person name="Labate C.A."/>
        </authorList>
    </citation>
    <scope>NUCLEOTIDE SEQUENCE</scope>
    <source>
        <strain evidence="1">MF-1</strain>
    </source>
</reference>
<proteinExistence type="predicted"/>
<dbReference type="AlphaFoldDB" id="A0A9Q3IMR4"/>
<sequence length="115" mass="13345">MSSRDEFFNEIQDVGEDNSVCSLHSFFGNIHLLLPSYHDSLQEFWYEEEELEELENIMKVVNSSHYQDLDVFSKVKSGKLTPHNACDHHIELEVSLPLVRVIYSLSKQDSDTIRA</sequence>
<evidence type="ECO:0000313" key="1">
    <source>
        <dbReference type="EMBL" id="MBW0545109.1"/>
    </source>
</evidence>
<dbReference type="EMBL" id="AVOT02049981">
    <property type="protein sequence ID" value="MBW0545109.1"/>
    <property type="molecule type" value="Genomic_DNA"/>
</dbReference>
<evidence type="ECO:0000313" key="2">
    <source>
        <dbReference type="Proteomes" id="UP000765509"/>
    </source>
</evidence>
<gene>
    <name evidence="1" type="ORF">O181_084824</name>
</gene>
<organism evidence="1 2">
    <name type="scientific">Austropuccinia psidii MF-1</name>
    <dbReference type="NCBI Taxonomy" id="1389203"/>
    <lineage>
        <taxon>Eukaryota</taxon>
        <taxon>Fungi</taxon>
        <taxon>Dikarya</taxon>
        <taxon>Basidiomycota</taxon>
        <taxon>Pucciniomycotina</taxon>
        <taxon>Pucciniomycetes</taxon>
        <taxon>Pucciniales</taxon>
        <taxon>Sphaerophragmiaceae</taxon>
        <taxon>Austropuccinia</taxon>
    </lineage>
</organism>